<reference evidence="5 6" key="1">
    <citation type="submission" date="2016-10" db="EMBL/GenBank/DDBJ databases">
        <authorList>
            <person name="de Groot N.N."/>
        </authorList>
    </citation>
    <scope>NUCLEOTIDE SEQUENCE [LARGE SCALE GENOMIC DNA]</scope>
    <source>
        <strain evidence="5 6">CGMCC 1.11156</strain>
    </source>
</reference>
<evidence type="ECO:0000259" key="4">
    <source>
        <dbReference type="Pfam" id="PF01757"/>
    </source>
</evidence>
<dbReference type="InterPro" id="IPR009081">
    <property type="entry name" value="PP-bd_ACP"/>
</dbReference>
<keyword evidence="1" id="KW-0812">Transmembrane</keyword>
<dbReference type="Gene3D" id="3.40.50.12780">
    <property type="entry name" value="N-terminal domain of ligase-like"/>
    <property type="match status" value="1"/>
</dbReference>
<dbReference type="Pfam" id="PF00501">
    <property type="entry name" value="AMP-binding"/>
    <property type="match status" value="1"/>
</dbReference>
<gene>
    <name evidence="5" type="ORF">SAMN05216561_12825</name>
</gene>
<evidence type="ECO:0000259" key="3">
    <source>
        <dbReference type="Pfam" id="PF00550"/>
    </source>
</evidence>
<dbReference type="InterPro" id="IPR000873">
    <property type="entry name" value="AMP-dep_synth/lig_dom"/>
</dbReference>
<keyword evidence="1" id="KW-0472">Membrane</keyword>
<keyword evidence="6" id="KW-1185">Reference proteome</keyword>
<feature type="domain" description="Acyltransferase 3" evidence="4">
    <location>
        <begin position="561"/>
        <end position="829"/>
    </location>
</feature>
<feature type="transmembrane region" description="Helical" evidence="1">
    <location>
        <begin position="689"/>
        <end position="707"/>
    </location>
</feature>
<proteinExistence type="predicted"/>
<feature type="transmembrane region" description="Helical" evidence="1">
    <location>
        <begin position="658"/>
        <end position="682"/>
    </location>
</feature>
<dbReference type="STRING" id="1005945.SAMN05216561_12825"/>
<accession>A0A1I3QZP9</accession>
<dbReference type="PANTHER" id="PTHR43767">
    <property type="entry name" value="LONG-CHAIN-FATTY-ACID--COA LIGASE"/>
    <property type="match status" value="1"/>
</dbReference>
<feature type="domain" description="Carrier" evidence="3">
    <location>
        <begin position="486"/>
        <end position="528"/>
    </location>
</feature>
<feature type="transmembrane region" description="Helical" evidence="1">
    <location>
        <begin position="617"/>
        <end position="638"/>
    </location>
</feature>
<evidence type="ECO:0000313" key="6">
    <source>
        <dbReference type="Proteomes" id="UP000198649"/>
    </source>
</evidence>
<dbReference type="SUPFAM" id="SSF47336">
    <property type="entry name" value="ACP-like"/>
    <property type="match status" value="1"/>
</dbReference>
<dbReference type="Gene3D" id="1.10.1200.10">
    <property type="entry name" value="ACP-like"/>
    <property type="match status" value="1"/>
</dbReference>
<dbReference type="EMBL" id="FOQG01000028">
    <property type="protein sequence ID" value="SFJ38546.1"/>
    <property type="molecule type" value="Genomic_DNA"/>
</dbReference>
<sequence>MTADLTGQLLPTELARVDALPFLTGPDHATALVAMGGDVTYGELRRRVEARGCELGAVRRLVLLEAAHDVDSVVTYLAALAGRHPLLLLGPGELERSAHLVTTYRPDVVQDGAGLRELRQGTAHDLHPDLALLLSTSGSTGSPKLVRLSLTNLEANARSVAAYLSVRASDRAVTSLPLHYCYGLSVLNSHLLVGAGVVLTDLSVADECFWDLVRAHDVTSLSGVPHTFELLEASGFERRETPTLRYLTQAGGRMDPERIRGFAELGRRRGFDLFVMYGQTEATARMAYLPSDLVAERPEAIGVAVPGGRLCVEPVEGLGEGIGELVYEGPNVMLGYAHDPADLARGATLTRLRTGDLGRLAADGLFEVVGRRSRFAKVLGLRLDLDRVERLLEDQGLVARLVADDAVICAFVDRPRVQTRVREALAEITTLPPGALRVERLGSLPLTSTGKPDRASLTGHLARLRSEEPAPAQPGGATPATASPEAVRDLYAVLLGRPEASSADSFAALGGDSLSYVEVSMRLSSLLGELPTGWAHLTPTQLAASARRPRRFVVRVDASAVLRAVAILLVLITHADLVLVAGGAHVLLAVAGYNLARFQLGLTDRGDRIRGVLRGAWHVALPAFCWIGAVAAVTSAYDTSTVFLLNGFLGRDTWDDNWQFWFIEAVVLGYLALAVLLAVPALDLWQRRAPFGSALVVLAVTLAVRYVTVGVEAGPTERYSAAVVLWCVALGWAAAAARGRLQHALVGVLAVVATAGFFADGQREAIVVAGILVLLLDRPVPLPRAVGLAVGVVSSASLWIYLTHWQVYPLLEAAGHPYLAVLASLVVGIVAHAVYTRLGARPGSLGRGFFRTLRARKPRA</sequence>
<dbReference type="InterPro" id="IPR002656">
    <property type="entry name" value="Acyl_transf_3_dom"/>
</dbReference>
<dbReference type="GO" id="GO:0016874">
    <property type="term" value="F:ligase activity"/>
    <property type="evidence" value="ECO:0007669"/>
    <property type="project" value="UniProtKB-KW"/>
</dbReference>
<keyword evidence="1" id="KW-1133">Transmembrane helix</keyword>
<feature type="transmembrane region" description="Helical" evidence="1">
    <location>
        <begin position="744"/>
        <end position="762"/>
    </location>
</feature>
<dbReference type="InterPro" id="IPR042099">
    <property type="entry name" value="ANL_N_sf"/>
</dbReference>
<dbReference type="Proteomes" id="UP000198649">
    <property type="component" value="Unassembled WGS sequence"/>
</dbReference>
<dbReference type="AlphaFoldDB" id="A0A1I3QZP9"/>
<evidence type="ECO:0000313" key="5">
    <source>
        <dbReference type="EMBL" id="SFJ38546.1"/>
    </source>
</evidence>
<organism evidence="5 6">
    <name type="scientific">Nocardioides psychrotolerans</name>
    <dbReference type="NCBI Taxonomy" id="1005945"/>
    <lineage>
        <taxon>Bacteria</taxon>
        <taxon>Bacillati</taxon>
        <taxon>Actinomycetota</taxon>
        <taxon>Actinomycetes</taxon>
        <taxon>Propionibacteriales</taxon>
        <taxon>Nocardioidaceae</taxon>
        <taxon>Nocardioides</taxon>
    </lineage>
</organism>
<dbReference type="InterPro" id="IPR036736">
    <property type="entry name" value="ACP-like_sf"/>
</dbReference>
<keyword evidence="5" id="KW-0436">Ligase</keyword>
<dbReference type="RefSeq" id="WP_091117424.1">
    <property type="nucleotide sequence ID" value="NZ_BKAF01000040.1"/>
</dbReference>
<feature type="domain" description="AMP-dependent synthetase/ligase" evidence="2">
    <location>
        <begin position="124"/>
        <end position="336"/>
    </location>
</feature>
<dbReference type="Pfam" id="PF01757">
    <property type="entry name" value="Acyl_transf_3"/>
    <property type="match status" value="1"/>
</dbReference>
<evidence type="ECO:0000256" key="1">
    <source>
        <dbReference type="SAM" id="Phobius"/>
    </source>
</evidence>
<feature type="transmembrane region" description="Helical" evidence="1">
    <location>
        <begin position="578"/>
        <end position="596"/>
    </location>
</feature>
<feature type="transmembrane region" description="Helical" evidence="1">
    <location>
        <begin position="719"/>
        <end position="737"/>
    </location>
</feature>
<dbReference type="GO" id="GO:0016747">
    <property type="term" value="F:acyltransferase activity, transferring groups other than amino-acyl groups"/>
    <property type="evidence" value="ECO:0007669"/>
    <property type="project" value="InterPro"/>
</dbReference>
<dbReference type="SUPFAM" id="SSF56801">
    <property type="entry name" value="Acetyl-CoA synthetase-like"/>
    <property type="match status" value="1"/>
</dbReference>
<dbReference type="Pfam" id="PF00550">
    <property type="entry name" value="PP-binding"/>
    <property type="match status" value="1"/>
</dbReference>
<feature type="transmembrane region" description="Helical" evidence="1">
    <location>
        <begin position="814"/>
        <end position="835"/>
    </location>
</feature>
<protein>
    <submittedName>
        <fullName evidence="5">Acyl-CoA synthetase (AMP-forming)/AMP-acid ligase II</fullName>
    </submittedName>
</protein>
<name>A0A1I3QZP9_9ACTN</name>
<dbReference type="PANTHER" id="PTHR43767:SF10">
    <property type="entry name" value="SURFACTIN SYNTHASE SUBUNIT 1"/>
    <property type="match status" value="1"/>
</dbReference>
<dbReference type="InterPro" id="IPR050237">
    <property type="entry name" value="ATP-dep_AMP-bd_enzyme"/>
</dbReference>
<evidence type="ECO:0000259" key="2">
    <source>
        <dbReference type="Pfam" id="PF00501"/>
    </source>
</evidence>
<feature type="transmembrane region" description="Helical" evidence="1">
    <location>
        <begin position="782"/>
        <end position="802"/>
    </location>
</feature>
<dbReference type="OrthoDB" id="8445630at2"/>